<dbReference type="Proteomes" id="UP001304683">
    <property type="component" value="Chromosome"/>
</dbReference>
<keyword evidence="5" id="KW-1185">Reference proteome</keyword>
<keyword evidence="1" id="KW-0238">DNA-binding</keyword>
<feature type="domain" description="Cas12f1-like TNB" evidence="3">
    <location>
        <begin position="27"/>
        <end position="64"/>
    </location>
</feature>
<proteinExistence type="predicted"/>
<protein>
    <submittedName>
        <fullName evidence="4">Zinc ribbon domain-containing protein</fullName>
    </submittedName>
</protein>
<dbReference type="InterPro" id="IPR010095">
    <property type="entry name" value="Cas12f1-like_TNB"/>
</dbReference>
<feature type="region of interest" description="Disordered" evidence="2">
    <location>
        <begin position="72"/>
        <end position="107"/>
    </location>
</feature>
<evidence type="ECO:0000313" key="5">
    <source>
        <dbReference type="Proteomes" id="UP001304683"/>
    </source>
</evidence>
<dbReference type="EMBL" id="CP132508">
    <property type="protein sequence ID" value="WPD19815.1"/>
    <property type="molecule type" value="Genomic_DNA"/>
</dbReference>
<evidence type="ECO:0000259" key="3">
    <source>
        <dbReference type="Pfam" id="PF07282"/>
    </source>
</evidence>
<gene>
    <name evidence="4" type="ORF">Q5761_03930</name>
</gene>
<dbReference type="Pfam" id="PF07282">
    <property type="entry name" value="Cas12f1-like_TNB"/>
    <property type="match status" value="1"/>
</dbReference>
<evidence type="ECO:0000313" key="4">
    <source>
        <dbReference type="EMBL" id="WPD19815.1"/>
    </source>
</evidence>
<organism evidence="4 5">
    <name type="scientific">Thermaerobacter composti</name>
    <dbReference type="NCBI Taxonomy" id="554949"/>
    <lineage>
        <taxon>Bacteria</taxon>
        <taxon>Bacillati</taxon>
        <taxon>Bacillota</taxon>
        <taxon>Clostridia</taxon>
        <taxon>Eubacteriales</taxon>
        <taxon>Clostridiales Family XVII. Incertae Sedis</taxon>
        <taxon>Thermaerobacter</taxon>
    </lineage>
</organism>
<reference evidence="4 5" key="1">
    <citation type="submission" date="2023-08" db="EMBL/GenBank/DDBJ databases">
        <title>Genome sequence of Thermaerobacter compostii strain Ins1, a spore-forming filamentous bacterium isolated from a deep geothermal reservoir.</title>
        <authorList>
            <person name="Bregnard D."/>
            <person name="Gonzalez D."/>
            <person name="Junier P."/>
        </authorList>
    </citation>
    <scope>NUCLEOTIDE SEQUENCE [LARGE SCALE GENOMIC DNA]</scope>
    <source>
        <strain evidence="4 5">Ins1</strain>
    </source>
</reference>
<sequence>MVRQLHLRGGAAARPPPVPLEARRRRHCSRCGAAKPSLPLSQRVFRSEECALVLDRDENAARNLAALAAAVAGSGPETQNARGRDGRPATRQAIAEEAGSRHRRMAG</sequence>
<dbReference type="RefSeq" id="WP_318751289.1">
    <property type="nucleotide sequence ID" value="NZ_CP132508.1"/>
</dbReference>
<accession>A0ABZ0QQP3</accession>
<evidence type="ECO:0000256" key="1">
    <source>
        <dbReference type="ARBA" id="ARBA00023125"/>
    </source>
</evidence>
<evidence type="ECO:0000256" key="2">
    <source>
        <dbReference type="SAM" id="MobiDB-lite"/>
    </source>
</evidence>
<name>A0ABZ0QQP3_9FIRM</name>